<dbReference type="InterPro" id="IPR000873">
    <property type="entry name" value="AMP-dep_synth/lig_dom"/>
</dbReference>
<evidence type="ECO:0000256" key="1">
    <source>
        <dbReference type="ARBA" id="ARBA00006432"/>
    </source>
</evidence>
<dbReference type="GO" id="GO:0006631">
    <property type="term" value="P:fatty acid metabolic process"/>
    <property type="evidence" value="ECO:0007669"/>
    <property type="project" value="TreeGrafter"/>
</dbReference>
<proteinExistence type="inferred from homology"/>
<comment type="function">
    <text evidence="3">Acyl-CoA synthases catalyze the initial reaction in fatty acid metabolism, by forming a thioester with CoA. Has some preference toward medium-chain substrates. Plays a role in adipocyte differentiation.</text>
</comment>
<accession>A0AAN8R474</accession>
<dbReference type="Gene3D" id="3.40.50.980">
    <property type="match status" value="1"/>
</dbReference>
<keyword evidence="10" id="KW-1185">Reference proteome</keyword>
<evidence type="ECO:0000256" key="7">
    <source>
        <dbReference type="SAM" id="MobiDB-lite"/>
    </source>
</evidence>
<reference evidence="9 10" key="1">
    <citation type="submission" date="2021-04" db="EMBL/GenBank/DDBJ databases">
        <authorList>
            <person name="De Guttry C."/>
            <person name="Zahm M."/>
            <person name="Klopp C."/>
            <person name="Cabau C."/>
            <person name="Louis A."/>
            <person name="Berthelot C."/>
            <person name="Parey E."/>
            <person name="Roest Crollius H."/>
            <person name="Montfort J."/>
            <person name="Robinson-Rechavi M."/>
            <person name="Bucao C."/>
            <person name="Bouchez O."/>
            <person name="Gislard M."/>
            <person name="Lluch J."/>
            <person name="Milhes M."/>
            <person name="Lampietro C."/>
            <person name="Lopez Roques C."/>
            <person name="Donnadieu C."/>
            <person name="Braasch I."/>
            <person name="Desvignes T."/>
            <person name="Postlethwait J."/>
            <person name="Bobe J."/>
            <person name="Wedekind C."/>
            <person name="Guiguen Y."/>
        </authorList>
    </citation>
    <scope>NUCLEOTIDE SEQUENCE [LARGE SCALE GENOMIC DNA]</scope>
    <source>
        <strain evidence="9">Cs_M1</strain>
        <tissue evidence="9">Blood</tissue>
    </source>
</reference>
<dbReference type="Proteomes" id="UP001356427">
    <property type="component" value="Unassembled WGS sequence"/>
</dbReference>
<comment type="catalytic activity">
    <reaction evidence="5">
        <text>octanoate + ATP + CoA = octanoyl-CoA + AMP + diphosphate</text>
        <dbReference type="Rhea" id="RHEA:33631"/>
        <dbReference type="ChEBI" id="CHEBI:25646"/>
        <dbReference type="ChEBI" id="CHEBI:30616"/>
        <dbReference type="ChEBI" id="CHEBI:33019"/>
        <dbReference type="ChEBI" id="CHEBI:57287"/>
        <dbReference type="ChEBI" id="CHEBI:57386"/>
        <dbReference type="ChEBI" id="CHEBI:456215"/>
    </reaction>
</comment>
<evidence type="ECO:0000256" key="2">
    <source>
        <dbReference type="ARBA" id="ARBA00022598"/>
    </source>
</evidence>
<keyword evidence="2" id="KW-0436">Ligase</keyword>
<dbReference type="AlphaFoldDB" id="A0AAN8R474"/>
<evidence type="ECO:0000313" key="10">
    <source>
        <dbReference type="Proteomes" id="UP001356427"/>
    </source>
</evidence>
<protein>
    <recommendedName>
        <fullName evidence="4">Medium-chain acyl-CoA ligase ACSF2, mitochondrial</fullName>
    </recommendedName>
</protein>
<evidence type="ECO:0000256" key="3">
    <source>
        <dbReference type="ARBA" id="ARBA00037247"/>
    </source>
</evidence>
<dbReference type="SUPFAM" id="SSF56801">
    <property type="entry name" value="Acetyl-CoA synthetase-like"/>
    <property type="match status" value="1"/>
</dbReference>
<feature type="domain" description="AMP-dependent synthetase/ligase" evidence="8">
    <location>
        <begin position="2"/>
        <end position="82"/>
    </location>
</feature>
<name>A0AAN8R474_9TELE</name>
<dbReference type="EMBL" id="JAGTTL010000015">
    <property type="protein sequence ID" value="KAK6312442.1"/>
    <property type="molecule type" value="Genomic_DNA"/>
</dbReference>
<organism evidence="9 10">
    <name type="scientific">Coregonus suidteri</name>
    <dbReference type="NCBI Taxonomy" id="861788"/>
    <lineage>
        <taxon>Eukaryota</taxon>
        <taxon>Metazoa</taxon>
        <taxon>Chordata</taxon>
        <taxon>Craniata</taxon>
        <taxon>Vertebrata</taxon>
        <taxon>Euteleostomi</taxon>
        <taxon>Actinopterygii</taxon>
        <taxon>Neopterygii</taxon>
        <taxon>Teleostei</taxon>
        <taxon>Protacanthopterygii</taxon>
        <taxon>Salmoniformes</taxon>
        <taxon>Salmonidae</taxon>
        <taxon>Coregoninae</taxon>
        <taxon>Coregonus</taxon>
    </lineage>
</organism>
<evidence type="ECO:0000256" key="4">
    <source>
        <dbReference type="ARBA" id="ARBA00039638"/>
    </source>
</evidence>
<dbReference type="Gene3D" id="2.30.38.10">
    <property type="entry name" value="Luciferase, Domain 3"/>
    <property type="match status" value="1"/>
</dbReference>
<evidence type="ECO:0000259" key="8">
    <source>
        <dbReference type="Pfam" id="PF00501"/>
    </source>
</evidence>
<dbReference type="PANTHER" id="PTHR43201">
    <property type="entry name" value="ACYL-COA SYNTHETASE"/>
    <property type="match status" value="1"/>
</dbReference>
<comment type="catalytic activity">
    <reaction evidence="6">
        <text>a medium-chain fatty acid + ATP + CoA = a medium-chain fatty acyl-CoA + AMP + diphosphate</text>
        <dbReference type="Rhea" id="RHEA:48340"/>
        <dbReference type="ChEBI" id="CHEBI:30616"/>
        <dbReference type="ChEBI" id="CHEBI:33019"/>
        <dbReference type="ChEBI" id="CHEBI:57287"/>
        <dbReference type="ChEBI" id="CHEBI:59558"/>
        <dbReference type="ChEBI" id="CHEBI:90546"/>
        <dbReference type="ChEBI" id="CHEBI:456215"/>
        <dbReference type="EC" id="6.2.1.2"/>
    </reaction>
</comment>
<dbReference type="Pfam" id="PF00501">
    <property type="entry name" value="AMP-binding"/>
    <property type="match status" value="1"/>
</dbReference>
<feature type="region of interest" description="Disordered" evidence="7">
    <location>
        <begin position="83"/>
        <end position="102"/>
    </location>
</feature>
<evidence type="ECO:0000313" key="9">
    <source>
        <dbReference type="EMBL" id="KAK6312442.1"/>
    </source>
</evidence>
<sequence>MRKLKTDMNVKDMIIGYGTTENSPAAFLGFPRDNEELKTETVGCILNHTEAKVVDVSSGELVPLGETGELLIRTYSVMLEYWDDPDKTREGSPRTAGTGPVI</sequence>
<dbReference type="GO" id="GO:0031956">
    <property type="term" value="F:medium-chain fatty acid-CoA ligase activity"/>
    <property type="evidence" value="ECO:0007669"/>
    <property type="project" value="UniProtKB-EC"/>
</dbReference>
<dbReference type="PANTHER" id="PTHR43201:SF5">
    <property type="entry name" value="MEDIUM-CHAIN ACYL-COA LIGASE ACSF2, MITOCHONDRIAL"/>
    <property type="match status" value="1"/>
</dbReference>
<evidence type="ECO:0000256" key="5">
    <source>
        <dbReference type="ARBA" id="ARBA00047319"/>
    </source>
</evidence>
<gene>
    <name evidence="9" type="ORF">J4Q44_G00181060</name>
</gene>
<evidence type="ECO:0000256" key="6">
    <source>
        <dbReference type="ARBA" id="ARBA00048277"/>
    </source>
</evidence>
<comment type="similarity">
    <text evidence="1">Belongs to the ATP-dependent AMP-binding enzyme family.</text>
</comment>
<comment type="caution">
    <text evidence="9">The sequence shown here is derived from an EMBL/GenBank/DDBJ whole genome shotgun (WGS) entry which is preliminary data.</text>
</comment>